<dbReference type="Pfam" id="PF04448">
    <property type="entry name" value="DUF551"/>
    <property type="match status" value="1"/>
</dbReference>
<dbReference type="AlphaFoldDB" id="A0A437MC78"/>
<dbReference type="Proteomes" id="UP000282957">
    <property type="component" value="Unassembled WGS sequence"/>
</dbReference>
<accession>A0A437MC78</accession>
<protein>
    <submittedName>
        <fullName evidence="2">DUF551 domain-containing protein</fullName>
    </submittedName>
</protein>
<comment type="caution">
    <text evidence="2">The sequence shown here is derived from an EMBL/GenBank/DDBJ whole genome shotgun (WGS) entry which is preliminary data.</text>
</comment>
<keyword evidence="3" id="KW-1185">Reference proteome</keyword>
<sequence>MSDMTWTPDMSQARKGERLLGVVEGEVRVIMWTKTSHVPIYGWCLVDQGGEDTDLCKPTHWMPLPKPPSQHPAITP</sequence>
<dbReference type="OrthoDB" id="7510885at2"/>
<dbReference type="EMBL" id="SACL01000006">
    <property type="protein sequence ID" value="RVT95238.1"/>
    <property type="molecule type" value="Genomic_DNA"/>
</dbReference>
<name>A0A437MC78_9PROT</name>
<feature type="domain" description="DUF551" evidence="1">
    <location>
        <begin position="43"/>
        <end position="68"/>
    </location>
</feature>
<evidence type="ECO:0000313" key="2">
    <source>
        <dbReference type="EMBL" id="RVT95238.1"/>
    </source>
</evidence>
<evidence type="ECO:0000313" key="3">
    <source>
        <dbReference type="Proteomes" id="UP000282957"/>
    </source>
</evidence>
<dbReference type="InterPro" id="IPR007539">
    <property type="entry name" value="DUF551"/>
</dbReference>
<reference evidence="2 3" key="1">
    <citation type="submission" date="2019-01" db="EMBL/GenBank/DDBJ databases">
        <authorList>
            <person name="Chen W.-M."/>
        </authorList>
    </citation>
    <scope>NUCLEOTIDE SEQUENCE [LARGE SCALE GENOMIC DNA]</scope>
    <source>
        <strain evidence="2 3">CCP-6</strain>
    </source>
</reference>
<evidence type="ECO:0000259" key="1">
    <source>
        <dbReference type="Pfam" id="PF04448"/>
    </source>
</evidence>
<proteinExistence type="predicted"/>
<gene>
    <name evidence="2" type="ORF">EOD42_16770</name>
</gene>
<organism evidence="2 3">
    <name type="scientific">Rhodovarius crocodyli</name>
    <dbReference type="NCBI Taxonomy" id="1979269"/>
    <lineage>
        <taxon>Bacteria</taxon>
        <taxon>Pseudomonadati</taxon>
        <taxon>Pseudomonadota</taxon>
        <taxon>Alphaproteobacteria</taxon>
        <taxon>Acetobacterales</taxon>
        <taxon>Roseomonadaceae</taxon>
        <taxon>Rhodovarius</taxon>
    </lineage>
</organism>